<organism evidence="3 4">
    <name type="scientific">Achromobacter pulmonis</name>
    <dbReference type="NCBI Taxonomy" id="1389932"/>
    <lineage>
        <taxon>Bacteria</taxon>
        <taxon>Pseudomonadati</taxon>
        <taxon>Pseudomonadota</taxon>
        <taxon>Betaproteobacteria</taxon>
        <taxon>Burkholderiales</taxon>
        <taxon>Alcaligenaceae</taxon>
        <taxon>Achromobacter</taxon>
    </lineage>
</organism>
<keyword evidence="1" id="KW-0472">Membrane</keyword>
<dbReference type="SUPFAM" id="SSF103481">
    <property type="entry name" value="Multidrug resistance efflux transporter EmrE"/>
    <property type="match status" value="2"/>
</dbReference>
<feature type="transmembrane region" description="Helical" evidence="1">
    <location>
        <begin position="189"/>
        <end position="207"/>
    </location>
</feature>
<feature type="domain" description="EamA" evidence="2">
    <location>
        <begin position="18"/>
        <end position="149"/>
    </location>
</feature>
<feature type="transmembrane region" description="Helical" evidence="1">
    <location>
        <begin position="219"/>
        <end position="238"/>
    </location>
</feature>
<dbReference type="Gene3D" id="1.10.3730.20">
    <property type="match status" value="1"/>
</dbReference>
<proteinExistence type="predicted"/>
<dbReference type="InterPro" id="IPR037185">
    <property type="entry name" value="EmrE-like"/>
</dbReference>
<feature type="transmembrane region" description="Helical" evidence="1">
    <location>
        <begin position="46"/>
        <end position="67"/>
    </location>
</feature>
<evidence type="ECO:0000256" key="1">
    <source>
        <dbReference type="SAM" id="Phobius"/>
    </source>
</evidence>
<feature type="transmembrane region" description="Helical" evidence="1">
    <location>
        <begin position="158"/>
        <end position="177"/>
    </location>
</feature>
<dbReference type="Proteomes" id="UP000494203">
    <property type="component" value="Unassembled WGS sequence"/>
</dbReference>
<feature type="domain" description="EamA" evidence="2">
    <location>
        <begin position="161"/>
        <end position="283"/>
    </location>
</feature>
<feature type="transmembrane region" description="Helical" evidence="1">
    <location>
        <begin position="104"/>
        <end position="126"/>
    </location>
</feature>
<evidence type="ECO:0000259" key="2">
    <source>
        <dbReference type="Pfam" id="PF00892"/>
    </source>
</evidence>
<sequence>MSSPTVFPALRDRSAFAGIACVAGGIFFLTLSDANAKWLGASYNPLQILFLRALIALPFVTALALWLGGRRVLRTAHPGLHLTRGAINVVSACFFYLGLRALPLAEATAIAFAAPLFVTALSVMILKERVDGRRWLAVLAGFAGVLIIVRPGTNAFQAATLLPLTTAFLYAVMMITARSISRAEGMLTTTFYIVAGQLACSALPLAWVWQTPAIADLPYFAAVALFSTLGLALITQGFRIAPASVVAPFDYTGLIWATLLGWIFWREAPDAYAYLGALFIAGSGVYIALREARGGGRGSRQPRAGVKR</sequence>
<feature type="transmembrane region" description="Helical" evidence="1">
    <location>
        <begin position="271"/>
        <end position="289"/>
    </location>
</feature>
<gene>
    <name evidence="3" type="ORF">LMG26788_00623</name>
</gene>
<dbReference type="PANTHER" id="PTHR22911">
    <property type="entry name" value="ACYL-MALONYL CONDENSING ENZYME-RELATED"/>
    <property type="match status" value="1"/>
</dbReference>
<protein>
    <recommendedName>
        <fullName evidence="2">EamA domain-containing protein</fullName>
    </recommendedName>
</protein>
<keyword evidence="1" id="KW-1133">Transmembrane helix</keyword>
<keyword evidence="4" id="KW-1185">Reference proteome</keyword>
<keyword evidence="1" id="KW-0812">Transmembrane</keyword>
<accession>A0A6S7C171</accession>
<dbReference type="PANTHER" id="PTHR22911:SF103">
    <property type="entry name" value="BLR2811 PROTEIN"/>
    <property type="match status" value="1"/>
</dbReference>
<evidence type="ECO:0000313" key="3">
    <source>
        <dbReference type="EMBL" id="CAB3828102.1"/>
    </source>
</evidence>
<dbReference type="GO" id="GO:0016020">
    <property type="term" value="C:membrane"/>
    <property type="evidence" value="ECO:0007669"/>
    <property type="project" value="InterPro"/>
</dbReference>
<feature type="transmembrane region" description="Helical" evidence="1">
    <location>
        <begin position="135"/>
        <end position="152"/>
    </location>
</feature>
<dbReference type="RefSeq" id="WP_175140011.1">
    <property type="nucleotide sequence ID" value="NZ_CADIKZ010000001.1"/>
</dbReference>
<name>A0A6S7C171_9BURK</name>
<dbReference type="Pfam" id="PF00892">
    <property type="entry name" value="EamA"/>
    <property type="match status" value="2"/>
</dbReference>
<feature type="transmembrane region" description="Helical" evidence="1">
    <location>
        <begin position="79"/>
        <end position="98"/>
    </location>
</feature>
<reference evidence="3 4" key="1">
    <citation type="submission" date="2020-04" db="EMBL/GenBank/DDBJ databases">
        <authorList>
            <person name="De Canck E."/>
        </authorList>
    </citation>
    <scope>NUCLEOTIDE SEQUENCE [LARGE SCALE GENOMIC DNA]</scope>
    <source>
        <strain evidence="3 4">LMG 26788</strain>
    </source>
</reference>
<dbReference type="InterPro" id="IPR000620">
    <property type="entry name" value="EamA_dom"/>
</dbReference>
<feature type="transmembrane region" description="Helical" evidence="1">
    <location>
        <begin position="245"/>
        <end position="265"/>
    </location>
</feature>
<dbReference type="EMBL" id="CADIKZ010000001">
    <property type="protein sequence ID" value="CAB3828102.1"/>
    <property type="molecule type" value="Genomic_DNA"/>
</dbReference>
<dbReference type="AlphaFoldDB" id="A0A6S7C171"/>
<evidence type="ECO:0000313" key="4">
    <source>
        <dbReference type="Proteomes" id="UP000494203"/>
    </source>
</evidence>